<reference evidence="2" key="1">
    <citation type="journal article" date="2014" name="Int. J. Syst. Evol. Microbiol.">
        <title>Complete genome sequence of Corynebacterium casei LMG S-19264T (=DSM 44701T), isolated from a smear-ripened cheese.</title>
        <authorList>
            <consortium name="US DOE Joint Genome Institute (JGI-PGF)"/>
            <person name="Walter F."/>
            <person name="Albersmeier A."/>
            <person name="Kalinowski J."/>
            <person name="Ruckert C."/>
        </authorList>
    </citation>
    <scope>NUCLEOTIDE SEQUENCE</scope>
    <source>
        <strain evidence="2">JCM 14371</strain>
    </source>
</reference>
<proteinExistence type="predicted"/>
<organism evidence="2 3">
    <name type="scientific">Deinococcus aquiradiocola</name>
    <dbReference type="NCBI Taxonomy" id="393059"/>
    <lineage>
        <taxon>Bacteria</taxon>
        <taxon>Thermotogati</taxon>
        <taxon>Deinococcota</taxon>
        <taxon>Deinococci</taxon>
        <taxon>Deinococcales</taxon>
        <taxon>Deinococcaceae</taxon>
        <taxon>Deinococcus</taxon>
    </lineage>
</organism>
<dbReference type="Pfam" id="PF12867">
    <property type="entry name" value="DinB_2"/>
    <property type="match status" value="1"/>
</dbReference>
<name>A0A917PE69_9DEIO</name>
<dbReference type="EMBL" id="BMOE01000004">
    <property type="protein sequence ID" value="GGJ72311.1"/>
    <property type="molecule type" value="Genomic_DNA"/>
</dbReference>
<sequence length="164" mass="16985">MTTIPGRAWVRGVLDVLREAVEGGAPGQGTAFLDGTKADGSGNHGLLATLDALTAAQASEGTALGLSVAAHAAHVAYHMEVMVRWAHGERGPFDWAGSFGSGRVTAREWEALRERVRAAYAALQAQAVLPDGEPEEDAAGGLAGGVAHVAYHLGALRQLVKLLQ</sequence>
<dbReference type="SUPFAM" id="SSF109854">
    <property type="entry name" value="DinB/YfiT-like putative metalloenzymes"/>
    <property type="match status" value="1"/>
</dbReference>
<protein>
    <recommendedName>
        <fullName evidence="1">DinB-like domain-containing protein</fullName>
    </recommendedName>
</protein>
<dbReference type="Proteomes" id="UP000635726">
    <property type="component" value="Unassembled WGS sequence"/>
</dbReference>
<evidence type="ECO:0000259" key="1">
    <source>
        <dbReference type="Pfam" id="PF12867"/>
    </source>
</evidence>
<accession>A0A917PE69</accession>
<dbReference type="RefSeq" id="WP_188962031.1">
    <property type="nucleotide sequence ID" value="NZ_BMOE01000004.1"/>
</dbReference>
<feature type="domain" description="DinB-like" evidence="1">
    <location>
        <begin position="46"/>
        <end position="154"/>
    </location>
</feature>
<evidence type="ECO:0000313" key="3">
    <source>
        <dbReference type="Proteomes" id="UP000635726"/>
    </source>
</evidence>
<evidence type="ECO:0000313" key="2">
    <source>
        <dbReference type="EMBL" id="GGJ72311.1"/>
    </source>
</evidence>
<keyword evidence="3" id="KW-1185">Reference proteome</keyword>
<comment type="caution">
    <text evidence="2">The sequence shown here is derived from an EMBL/GenBank/DDBJ whole genome shotgun (WGS) entry which is preliminary data.</text>
</comment>
<gene>
    <name evidence="2" type="ORF">GCM10008939_15870</name>
</gene>
<reference evidence="2" key="2">
    <citation type="submission" date="2020-09" db="EMBL/GenBank/DDBJ databases">
        <authorList>
            <person name="Sun Q."/>
            <person name="Ohkuma M."/>
        </authorList>
    </citation>
    <scope>NUCLEOTIDE SEQUENCE</scope>
    <source>
        <strain evidence="2">JCM 14371</strain>
    </source>
</reference>
<dbReference type="InterPro" id="IPR024775">
    <property type="entry name" value="DinB-like"/>
</dbReference>
<dbReference type="InterPro" id="IPR034660">
    <property type="entry name" value="DinB/YfiT-like"/>
</dbReference>
<dbReference type="AlphaFoldDB" id="A0A917PE69"/>